<dbReference type="EMBL" id="BMAV01005186">
    <property type="protein sequence ID" value="GFY46077.1"/>
    <property type="molecule type" value="Genomic_DNA"/>
</dbReference>
<organism evidence="10 11">
    <name type="scientific">Trichonephila inaurata madagascariensis</name>
    <dbReference type="NCBI Taxonomy" id="2747483"/>
    <lineage>
        <taxon>Eukaryota</taxon>
        <taxon>Metazoa</taxon>
        <taxon>Ecdysozoa</taxon>
        <taxon>Arthropoda</taxon>
        <taxon>Chelicerata</taxon>
        <taxon>Arachnida</taxon>
        <taxon>Araneae</taxon>
        <taxon>Araneomorphae</taxon>
        <taxon>Entelegynae</taxon>
        <taxon>Araneoidea</taxon>
        <taxon>Nephilidae</taxon>
        <taxon>Trichonephila</taxon>
        <taxon>Trichonephila inaurata</taxon>
    </lineage>
</organism>
<feature type="domain" description="Myb-like" evidence="8">
    <location>
        <begin position="92"/>
        <end position="143"/>
    </location>
</feature>
<dbReference type="Pfam" id="PF00249">
    <property type="entry name" value="Myb_DNA-binding"/>
    <property type="match status" value="1"/>
</dbReference>
<evidence type="ECO:0000256" key="4">
    <source>
        <dbReference type="ARBA" id="ARBA00023125"/>
    </source>
</evidence>
<proteinExistence type="predicted"/>
<feature type="domain" description="Myb-like" evidence="8">
    <location>
        <begin position="40"/>
        <end position="91"/>
    </location>
</feature>
<evidence type="ECO:0000256" key="1">
    <source>
        <dbReference type="ARBA" id="ARBA00004123"/>
    </source>
</evidence>
<evidence type="ECO:0000259" key="8">
    <source>
        <dbReference type="PROSITE" id="PS50090"/>
    </source>
</evidence>
<keyword evidence="11" id="KW-1185">Reference proteome</keyword>
<keyword evidence="3" id="KW-0805">Transcription regulation</keyword>
<gene>
    <name evidence="10" type="primary">MYB</name>
    <name evidence="10" type="ORF">TNIN_18241</name>
</gene>
<evidence type="ECO:0000256" key="3">
    <source>
        <dbReference type="ARBA" id="ARBA00023015"/>
    </source>
</evidence>
<name>A0A8X6X4M6_9ARAC</name>
<dbReference type="Pfam" id="PF13921">
    <property type="entry name" value="Myb_DNA-bind_6"/>
    <property type="match status" value="1"/>
</dbReference>
<evidence type="ECO:0000313" key="11">
    <source>
        <dbReference type="Proteomes" id="UP000886998"/>
    </source>
</evidence>
<evidence type="ECO:0000259" key="9">
    <source>
        <dbReference type="PROSITE" id="PS51294"/>
    </source>
</evidence>
<dbReference type="InterPro" id="IPR050560">
    <property type="entry name" value="MYB_TF"/>
</dbReference>
<dbReference type="FunFam" id="1.10.10.60:FF:000010">
    <property type="entry name" value="Transcriptional activator Myb isoform A"/>
    <property type="match status" value="1"/>
</dbReference>
<dbReference type="PROSITE" id="PS51294">
    <property type="entry name" value="HTH_MYB"/>
    <property type="match status" value="3"/>
</dbReference>
<evidence type="ECO:0000313" key="10">
    <source>
        <dbReference type="EMBL" id="GFY46077.1"/>
    </source>
</evidence>
<evidence type="ECO:0000256" key="7">
    <source>
        <dbReference type="SAM" id="MobiDB-lite"/>
    </source>
</evidence>
<dbReference type="Gene3D" id="1.10.10.60">
    <property type="entry name" value="Homeodomain-like"/>
    <property type="match status" value="3"/>
</dbReference>
<reference evidence="10" key="1">
    <citation type="submission" date="2020-08" db="EMBL/GenBank/DDBJ databases">
        <title>Multicomponent nature underlies the extraordinary mechanical properties of spider dragline silk.</title>
        <authorList>
            <person name="Kono N."/>
            <person name="Nakamura H."/>
            <person name="Mori M."/>
            <person name="Yoshida Y."/>
            <person name="Ohtoshi R."/>
            <person name="Malay A.D."/>
            <person name="Moran D.A.P."/>
            <person name="Tomita M."/>
            <person name="Numata K."/>
            <person name="Arakawa K."/>
        </authorList>
    </citation>
    <scope>NUCLEOTIDE SEQUENCE</scope>
</reference>
<evidence type="ECO:0000256" key="6">
    <source>
        <dbReference type="ARBA" id="ARBA00023242"/>
    </source>
</evidence>
<dbReference type="InterPro" id="IPR001005">
    <property type="entry name" value="SANT/Myb"/>
</dbReference>
<dbReference type="GO" id="GO:0000981">
    <property type="term" value="F:DNA-binding transcription factor activity, RNA polymerase II-specific"/>
    <property type="evidence" value="ECO:0007669"/>
    <property type="project" value="TreeGrafter"/>
</dbReference>
<protein>
    <submittedName>
        <fullName evidence="10">Transcriptional activator Myb</fullName>
    </submittedName>
</protein>
<keyword evidence="4" id="KW-0238">DNA-binding</keyword>
<dbReference type="InterPro" id="IPR017930">
    <property type="entry name" value="Myb_dom"/>
</dbReference>
<dbReference type="PANTHER" id="PTHR45614:SF25">
    <property type="entry name" value="MYB PROTEIN"/>
    <property type="match status" value="1"/>
</dbReference>
<comment type="caution">
    <text evidence="10">The sequence shown here is derived from an EMBL/GenBank/DDBJ whole genome shotgun (WGS) entry which is preliminary data.</text>
</comment>
<dbReference type="GO" id="GO:0005634">
    <property type="term" value="C:nucleus"/>
    <property type="evidence" value="ECO:0007669"/>
    <property type="project" value="UniProtKB-SubCell"/>
</dbReference>
<evidence type="ECO:0000256" key="2">
    <source>
        <dbReference type="ARBA" id="ARBA00022737"/>
    </source>
</evidence>
<dbReference type="Proteomes" id="UP000886998">
    <property type="component" value="Unassembled WGS sequence"/>
</dbReference>
<evidence type="ECO:0000256" key="5">
    <source>
        <dbReference type="ARBA" id="ARBA00023163"/>
    </source>
</evidence>
<dbReference type="SMART" id="SM00717">
    <property type="entry name" value="SANT"/>
    <property type="match status" value="3"/>
</dbReference>
<keyword evidence="6" id="KW-0539">Nucleus</keyword>
<dbReference type="CDD" id="cd00167">
    <property type="entry name" value="SANT"/>
    <property type="match status" value="3"/>
</dbReference>
<sequence>MARRNSKRKTNSRLRHKSFAYDFSSDDDSDYFSPVLRVRNKVINRGRWLKEEDEQLKSLVESYGESQWETVASHFHDRSDVQCQQRWYKVVNPELVKGPWTKEEDEKVIELVKKYGPKKWTIIAKHLRGRIGKQCRERWHNHLNPSIKKTAWTVEEEKLICHFHRLWGNQWSKIAKQLPGRTDNSIKNHWNSTLKKKVGLFSEDSVPVPKHSKKKKYVNHPVSKFKDNETVSPDADYELPAKTSISHTWSHKEHKVMKQEYPKHFQTRPKIYDVTIKEEPPSSVDEDEVVDVYECPKSSYEDLETPKETVMSPIKIKDEPPFPGTELIPSSLDVSPLSADNLDVSEIMNSGSFANLSITDLVQVTDINLPNTPIKTSMQEPIRYTFNGNIYDALKQESLNDGLIPIPSPVMTKLASPKFLNGVDRWRDQAQSASADLTDSGHGTFLNVNLDNTQEIVSFIKQEISAEDLMPEAVDFSNISLSSIENFVKDEPFLNNMCANAIGVEDYKGFNEYLMNITPIKSNTPMKPLTFSPSQFLNSPALKSTSALTSTPKRCINTSSLYETTYPDSSSVLQTPKLSMFNSTIRTPTPVKEESDASRNSTDKRKKLTLRESENIYFAQEQKRPTHSDRTNKENIFPPKRARKALHKTWVTELEKIPSSGSTSDYNPETPSKSLLRDSSVAFSPPSIIKETLMDTNISAELNNAFVVPTGHAKLKKRRRKEEQTPRKFDFTQAYNEWNRVTFGRTFHQEELTKLARQWVTNIQPRSLQL</sequence>
<feature type="domain" description="HTH myb-type" evidence="9">
    <location>
        <begin position="40"/>
        <end position="91"/>
    </location>
</feature>
<dbReference type="InterPro" id="IPR009057">
    <property type="entry name" value="Homeodomain-like_sf"/>
</dbReference>
<accession>A0A8X6X4M6</accession>
<feature type="compositionally biased region" description="Basic and acidic residues" evidence="7">
    <location>
        <begin position="591"/>
        <end position="614"/>
    </location>
</feature>
<keyword evidence="5" id="KW-0804">Transcription</keyword>
<feature type="region of interest" description="Disordered" evidence="7">
    <location>
        <begin position="582"/>
        <end position="637"/>
    </location>
</feature>
<dbReference type="FunFam" id="1.10.10.60:FF:000016">
    <property type="entry name" value="Transcriptional activator Myb isoform A"/>
    <property type="match status" value="1"/>
</dbReference>
<dbReference type="PROSITE" id="PS50090">
    <property type="entry name" value="MYB_LIKE"/>
    <property type="match status" value="3"/>
</dbReference>
<dbReference type="PANTHER" id="PTHR45614">
    <property type="entry name" value="MYB PROTEIN-RELATED"/>
    <property type="match status" value="1"/>
</dbReference>
<comment type="subcellular location">
    <subcellularLocation>
        <location evidence="1">Nucleus</location>
    </subcellularLocation>
</comment>
<dbReference type="SUPFAM" id="SSF46689">
    <property type="entry name" value="Homeodomain-like"/>
    <property type="match status" value="2"/>
</dbReference>
<dbReference type="GO" id="GO:0000978">
    <property type="term" value="F:RNA polymerase II cis-regulatory region sequence-specific DNA binding"/>
    <property type="evidence" value="ECO:0007669"/>
    <property type="project" value="TreeGrafter"/>
</dbReference>
<feature type="domain" description="HTH myb-type" evidence="9">
    <location>
        <begin position="92"/>
        <end position="147"/>
    </location>
</feature>
<feature type="domain" description="Myb-like" evidence="8">
    <location>
        <begin position="144"/>
        <end position="194"/>
    </location>
</feature>
<dbReference type="OrthoDB" id="2143914at2759"/>
<keyword evidence="2" id="KW-0677">Repeat</keyword>
<dbReference type="AlphaFoldDB" id="A0A8X6X4M6"/>
<feature type="compositionally biased region" description="Basic and acidic residues" evidence="7">
    <location>
        <begin position="621"/>
        <end position="633"/>
    </location>
</feature>
<feature type="domain" description="HTH myb-type" evidence="9">
    <location>
        <begin position="148"/>
        <end position="198"/>
    </location>
</feature>